<dbReference type="EMBL" id="CADCXV010001527">
    <property type="protein sequence ID" value="CAB0045126.1"/>
    <property type="molecule type" value="Genomic_DNA"/>
</dbReference>
<evidence type="ECO:0000256" key="5">
    <source>
        <dbReference type="ARBA" id="ARBA00022786"/>
    </source>
</evidence>
<dbReference type="Pfam" id="PF01398">
    <property type="entry name" value="JAB"/>
    <property type="match status" value="1"/>
</dbReference>
<sequence>MPTLTSNLLKCKFLLNVSKSYAAPYCRSGREIKHQADVYMKEGDIEKAYILYIRCITIYLEKFETHPEYNTLSLEQKEYIKVTLREILPIVEGLKPKLLEKFRLENERKKRELKQLELQRIEKLKQEEKRRKKEEEDKKLLAMTIKTPPIPAKSFADLDDIKFKRQTPAPSAPEYIPTFNDSKAQTSKDIIKVPSVDRSTKPASLTSGDRLRDIIVPERLMQNFLWLAQSNTSQNIETCGILAGKLERNRLVITHFLIPKQTGSPDSCTTHNEEDIFDFQDQHNLITVGWIHTHPTQTAFLSSVDLHTHCAYQLMMAEAIAIVCAPKYNDTGFFHLTPEHGLNFIANCRENGFHPHPSDPPLFTVAKHFKIDPCGSIESVDLRKK</sequence>
<dbReference type="PANTHER" id="PTHR12947">
    <property type="entry name" value="AMSH-LIKE PROTEASE"/>
    <property type="match status" value="1"/>
</dbReference>
<feature type="domain" description="MPN" evidence="10">
    <location>
        <begin position="214"/>
        <end position="343"/>
    </location>
</feature>
<evidence type="ECO:0000256" key="7">
    <source>
        <dbReference type="ARBA" id="ARBA00022833"/>
    </source>
</evidence>
<keyword evidence="4" id="KW-0479">Metal-binding</keyword>
<dbReference type="SUPFAM" id="SSF102712">
    <property type="entry name" value="JAB1/MPN domain"/>
    <property type="match status" value="1"/>
</dbReference>
<dbReference type="PANTHER" id="PTHR12947:SF13">
    <property type="entry name" value="FI19924P1"/>
    <property type="match status" value="1"/>
</dbReference>
<dbReference type="Gene3D" id="1.20.58.80">
    <property type="entry name" value="Phosphotransferase system, lactose/cellobiose-type IIA subunit"/>
    <property type="match status" value="1"/>
</dbReference>
<dbReference type="GO" id="GO:0016020">
    <property type="term" value="C:membrane"/>
    <property type="evidence" value="ECO:0007669"/>
    <property type="project" value="TreeGrafter"/>
</dbReference>
<evidence type="ECO:0000259" key="10">
    <source>
        <dbReference type="PROSITE" id="PS50249"/>
    </source>
</evidence>
<dbReference type="GO" id="GO:0006508">
    <property type="term" value="P:proteolysis"/>
    <property type="evidence" value="ECO:0007669"/>
    <property type="project" value="UniProtKB-KW"/>
</dbReference>
<dbReference type="InterPro" id="IPR000555">
    <property type="entry name" value="JAMM/MPN+_dom"/>
</dbReference>
<evidence type="ECO:0000256" key="8">
    <source>
        <dbReference type="ARBA" id="ARBA00023049"/>
    </source>
</evidence>
<dbReference type="Gene3D" id="3.40.140.10">
    <property type="entry name" value="Cytidine Deaminase, domain 2"/>
    <property type="match status" value="1"/>
</dbReference>
<keyword evidence="8" id="KW-0482">Metalloprotease</keyword>
<evidence type="ECO:0000313" key="12">
    <source>
        <dbReference type="Proteomes" id="UP000479190"/>
    </source>
</evidence>
<evidence type="ECO:0000256" key="3">
    <source>
        <dbReference type="ARBA" id="ARBA00022670"/>
    </source>
</evidence>
<dbReference type="AlphaFoldDB" id="A0A6H5J4V7"/>
<keyword evidence="6" id="KW-0378">Hydrolase</keyword>
<evidence type="ECO:0000256" key="2">
    <source>
        <dbReference type="ARBA" id="ARBA00010981"/>
    </source>
</evidence>
<accession>A0A6H5J4V7</accession>
<keyword evidence="5" id="KW-0833">Ubl conjugation pathway</keyword>
<dbReference type="GO" id="GO:0046872">
    <property type="term" value="F:metal ion binding"/>
    <property type="evidence" value="ECO:0007669"/>
    <property type="project" value="UniProtKB-KW"/>
</dbReference>
<dbReference type="SUPFAM" id="SSF140856">
    <property type="entry name" value="USP8 N-terminal domain-like"/>
    <property type="match status" value="1"/>
</dbReference>
<feature type="coiled-coil region" evidence="9">
    <location>
        <begin position="99"/>
        <end position="144"/>
    </location>
</feature>
<organism evidence="11 12">
    <name type="scientific">Trichogramma brassicae</name>
    <dbReference type="NCBI Taxonomy" id="86971"/>
    <lineage>
        <taxon>Eukaryota</taxon>
        <taxon>Metazoa</taxon>
        <taxon>Ecdysozoa</taxon>
        <taxon>Arthropoda</taxon>
        <taxon>Hexapoda</taxon>
        <taxon>Insecta</taxon>
        <taxon>Pterygota</taxon>
        <taxon>Neoptera</taxon>
        <taxon>Endopterygota</taxon>
        <taxon>Hymenoptera</taxon>
        <taxon>Apocrita</taxon>
        <taxon>Proctotrupomorpha</taxon>
        <taxon>Chalcidoidea</taxon>
        <taxon>Trichogrammatidae</taxon>
        <taxon>Trichogramma</taxon>
    </lineage>
</organism>
<dbReference type="FunFam" id="3.40.140.10:FF:000010">
    <property type="entry name" value="AMSH-like protease isoform X1"/>
    <property type="match status" value="1"/>
</dbReference>
<comment type="cofactor">
    <cofactor evidence="1">
        <name>Zn(2+)</name>
        <dbReference type="ChEBI" id="CHEBI:29105"/>
    </cofactor>
</comment>
<evidence type="ECO:0000256" key="6">
    <source>
        <dbReference type="ARBA" id="ARBA00022801"/>
    </source>
</evidence>
<dbReference type="GO" id="GO:0061578">
    <property type="term" value="F:K63-linked deubiquitinase activity"/>
    <property type="evidence" value="ECO:0007669"/>
    <property type="project" value="InterPro"/>
</dbReference>
<dbReference type="InterPro" id="IPR044098">
    <property type="entry name" value="STAMBP/STALP-like_MPN"/>
</dbReference>
<name>A0A6H5J4V7_9HYME</name>
<evidence type="ECO:0000256" key="9">
    <source>
        <dbReference type="SAM" id="Coils"/>
    </source>
</evidence>
<gene>
    <name evidence="11" type="ORF">TBRA_LOCUS16672</name>
</gene>
<dbReference type="GO" id="GO:0140492">
    <property type="term" value="F:metal-dependent deubiquitinase activity"/>
    <property type="evidence" value="ECO:0007669"/>
    <property type="project" value="InterPro"/>
</dbReference>
<keyword evidence="7" id="KW-0862">Zinc</keyword>
<evidence type="ECO:0000313" key="11">
    <source>
        <dbReference type="EMBL" id="CAB0045126.1"/>
    </source>
</evidence>
<dbReference type="InterPro" id="IPR015063">
    <property type="entry name" value="USP8_dimer"/>
</dbReference>
<evidence type="ECO:0000256" key="1">
    <source>
        <dbReference type="ARBA" id="ARBA00001947"/>
    </source>
</evidence>
<reference evidence="11 12" key="1">
    <citation type="submission" date="2020-02" db="EMBL/GenBank/DDBJ databases">
        <authorList>
            <person name="Ferguson B K."/>
        </authorList>
    </citation>
    <scope>NUCLEOTIDE SEQUENCE [LARGE SCALE GENOMIC DNA]</scope>
</reference>
<dbReference type="Pfam" id="PF08969">
    <property type="entry name" value="USP8_dimer"/>
    <property type="match status" value="1"/>
</dbReference>
<evidence type="ECO:0000256" key="4">
    <source>
        <dbReference type="ARBA" id="ARBA00022723"/>
    </source>
</evidence>
<dbReference type="SMART" id="SM00232">
    <property type="entry name" value="JAB_MPN"/>
    <property type="match status" value="1"/>
</dbReference>
<dbReference type="InterPro" id="IPR037518">
    <property type="entry name" value="MPN"/>
</dbReference>
<keyword evidence="3" id="KW-0645">Protease</keyword>
<keyword evidence="12" id="KW-1185">Reference proteome</keyword>
<keyword evidence="9" id="KW-0175">Coiled coil</keyword>
<dbReference type="PROSITE" id="PS50249">
    <property type="entry name" value="MPN"/>
    <property type="match status" value="1"/>
</dbReference>
<dbReference type="GO" id="GO:0005768">
    <property type="term" value="C:endosome"/>
    <property type="evidence" value="ECO:0007669"/>
    <property type="project" value="TreeGrafter"/>
</dbReference>
<dbReference type="Proteomes" id="UP000479190">
    <property type="component" value="Unassembled WGS sequence"/>
</dbReference>
<dbReference type="CDD" id="cd08066">
    <property type="entry name" value="MPN_AMSH_like"/>
    <property type="match status" value="1"/>
</dbReference>
<protein>
    <recommendedName>
        <fullName evidence="10">MPN domain-containing protein</fullName>
    </recommendedName>
</protein>
<proteinExistence type="inferred from homology"/>
<comment type="similarity">
    <text evidence="2">Belongs to the peptidase M67C family.</text>
</comment>
<dbReference type="GO" id="GO:0070536">
    <property type="term" value="P:protein K63-linked deubiquitination"/>
    <property type="evidence" value="ECO:0007669"/>
    <property type="project" value="InterPro"/>
</dbReference>
<dbReference type="OrthoDB" id="3640at2759"/>